<dbReference type="Gene3D" id="3.30.1180.10">
    <property type="match status" value="1"/>
</dbReference>
<keyword evidence="1" id="KW-0446">Lipid-binding</keyword>
<gene>
    <name evidence="4" type="ORF">ENT72_06550</name>
    <name evidence="3" type="ORF">ENU12_06950</name>
    <name evidence="2" type="ORF">JM64_04450</name>
</gene>
<dbReference type="OMA" id="KRDAGMP"/>
<dbReference type="PROSITE" id="PS51482">
    <property type="entry name" value="DEGV"/>
    <property type="match status" value="1"/>
</dbReference>
<evidence type="ECO:0000256" key="1">
    <source>
        <dbReference type="ARBA" id="ARBA00023121"/>
    </source>
</evidence>
<dbReference type="OrthoDB" id="9780660at2"/>
<dbReference type="EMBL" id="DTBH01000146">
    <property type="protein sequence ID" value="HGQ77624.1"/>
    <property type="molecule type" value="Genomic_DNA"/>
</dbReference>
<evidence type="ECO:0000313" key="4">
    <source>
        <dbReference type="EMBL" id="HGU42555.1"/>
    </source>
</evidence>
<reference evidence="3" key="2">
    <citation type="journal article" date="2020" name="mSystems">
        <title>Genome- and Community-Level Interaction Insights into Carbon Utilization and Element Cycling Functions of Hydrothermarchaeota in Hydrothermal Sediment.</title>
        <authorList>
            <person name="Zhou Z."/>
            <person name="Liu Y."/>
            <person name="Xu W."/>
            <person name="Pan J."/>
            <person name="Luo Z.H."/>
            <person name="Li M."/>
        </authorList>
    </citation>
    <scope>NUCLEOTIDE SEQUENCE [LARGE SCALE GENOMIC DNA]</scope>
    <source>
        <strain evidence="4">SpSt-604</strain>
        <strain evidence="3">SpSt-640</strain>
    </source>
</reference>
<organism evidence="2 5">
    <name type="scientific">Fervidobacterium pennivorans</name>
    <dbReference type="NCBI Taxonomy" id="93466"/>
    <lineage>
        <taxon>Bacteria</taxon>
        <taxon>Thermotogati</taxon>
        <taxon>Thermotogota</taxon>
        <taxon>Thermotogae</taxon>
        <taxon>Thermotogales</taxon>
        <taxon>Fervidobacteriaceae</taxon>
        <taxon>Fervidobacterium</taxon>
    </lineage>
</organism>
<sequence>MSEKLKVKILIDSTSDFPKELIKPWDVDIVPLYVIWPDGTTEKDDTRDFNELKKFYEKLKTAPELPKSSQPTVEDWKAKYEEAKKNGYDGVLVITISSAMSGTFNSAVLASKEVDIPVRVVDSKRASTAISPMVRYARELFDLGLGLEEVAQELEKKIKAKGFGAFFYVQDFNFLVKGGRVSKFTGFVGSLLKIKVGIYIDDEGNMVPFTKARATKAIHEELIKKAQEEGFPAGSTVDLYMVSCDNMEELKEIEEELRKIYKVKNVYYTPTGKVISMHVGPGQTGFGIERY</sequence>
<dbReference type="Proteomes" id="UP000077096">
    <property type="component" value="Chromosome"/>
</dbReference>
<dbReference type="SUPFAM" id="SSF82549">
    <property type="entry name" value="DAK1/DegV-like"/>
    <property type="match status" value="1"/>
</dbReference>
<evidence type="ECO:0000313" key="3">
    <source>
        <dbReference type="EMBL" id="HGQ77624.1"/>
    </source>
</evidence>
<dbReference type="InterPro" id="IPR003797">
    <property type="entry name" value="DegV"/>
</dbReference>
<dbReference type="PANTHER" id="PTHR33434:SF2">
    <property type="entry name" value="FATTY ACID-BINDING PROTEIN TM_1468"/>
    <property type="match status" value="1"/>
</dbReference>
<evidence type="ECO:0000313" key="5">
    <source>
        <dbReference type="Proteomes" id="UP000077096"/>
    </source>
</evidence>
<dbReference type="Gene3D" id="3.40.50.10170">
    <property type="match status" value="1"/>
</dbReference>
<dbReference type="Pfam" id="PF02645">
    <property type="entry name" value="DegV"/>
    <property type="match status" value="1"/>
</dbReference>
<dbReference type="GO" id="GO:0008289">
    <property type="term" value="F:lipid binding"/>
    <property type="evidence" value="ECO:0007669"/>
    <property type="project" value="UniProtKB-KW"/>
</dbReference>
<dbReference type="KEGG" id="fng:JM64_04450"/>
<reference evidence="2 5" key="1">
    <citation type="submission" date="2014-08" db="EMBL/GenBank/DDBJ databases">
        <title>Fervidobacterium pennivorans DYC genome.</title>
        <authorList>
            <person name="Wushke S."/>
        </authorList>
    </citation>
    <scope>NUCLEOTIDE SEQUENCE [LARGE SCALE GENOMIC DNA]</scope>
    <source>
        <strain evidence="2 5">DYC</strain>
    </source>
</reference>
<name>A0A172T387_FERPE</name>
<dbReference type="PANTHER" id="PTHR33434">
    <property type="entry name" value="DEGV DOMAIN-CONTAINING PROTEIN DR_1986-RELATED"/>
    <property type="match status" value="1"/>
</dbReference>
<accession>A0A172T387</accession>
<dbReference type="PATRIC" id="fig|93466.3.peg.951"/>
<dbReference type="EMBL" id="CP011393">
    <property type="protein sequence ID" value="ANE41313.1"/>
    <property type="molecule type" value="Genomic_DNA"/>
</dbReference>
<dbReference type="InterPro" id="IPR050270">
    <property type="entry name" value="DegV_domain_contain"/>
</dbReference>
<evidence type="ECO:0000313" key="2">
    <source>
        <dbReference type="EMBL" id="ANE41313.1"/>
    </source>
</evidence>
<proteinExistence type="predicted"/>
<dbReference type="NCBIfam" id="TIGR00762">
    <property type="entry name" value="DegV"/>
    <property type="match status" value="1"/>
</dbReference>
<dbReference type="AlphaFoldDB" id="A0A172T387"/>
<protein>
    <submittedName>
        <fullName evidence="2">Carbohydrate-binding protein</fullName>
    </submittedName>
    <submittedName>
        <fullName evidence="3">DegV family protein</fullName>
    </submittedName>
</protein>
<dbReference type="InterPro" id="IPR043168">
    <property type="entry name" value="DegV_C"/>
</dbReference>
<dbReference type="EMBL" id="DSZT01000208">
    <property type="protein sequence ID" value="HGU42555.1"/>
    <property type="molecule type" value="Genomic_DNA"/>
</dbReference>